<dbReference type="GO" id="GO:0003729">
    <property type="term" value="F:mRNA binding"/>
    <property type="evidence" value="ECO:0007669"/>
    <property type="project" value="TreeGrafter"/>
</dbReference>
<dbReference type="InterPro" id="IPR000504">
    <property type="entry name" value="RRM_dom"/>
</dbReference>
<evidence type="ECO:0000256" key="2">
    <source>
        <dbReference type="ARBA" id="ARBA00022528"/>
    </source>
</evidence>
<dbReference type="SMART" id="SM00361">
    <property type="entry name" value="RRM_1"/>
    <property type="match status" value="2"/>
</dbReference>
<comment type="caution">
    <text evidence="16">The sequence shown here is derived from an EMBL/GenBank/DDBJ whole genome shotgun (WGS) entry which is preliminary data.</text>
</comment>
<keyword evidence="6 14" id="KW-0694">RNA-binding</keyword>
<keyword evidence="4" id="KW-0699">rRNA-binding</keyword>
<evidence type="ECO:0000256" key="1">
    <source>
        <dbReference type="ARBA" id="ARBA00004229"/>
    </source>
</evidence>
<keyword evidence="7" id="KW-0809">Transit peptide</keyword>
<evidence type="ECO:0000256" key="14">
    <source>
        <dbReference type="PROSITE-ProRule" id="PRU00176"/>
    </source>
</evidence>
<feature type="domain" description="RRM" evidence="15">
    <location>
        <begin position="213"/>
        <end position="284"/>
    </location>
</feature>
<dbReference type="GO" id="GO:1990904">
    <property type="term" value="C:ribonucleoprotein complex"/>
    <property type="evidence" value="ECO:0007669"/>
    <property type="project" value="UniProtKB-KW"/>
</dbReference>
<comment type="subcellular location">
    <subcellularLocation>
        <location evidence="1">Plastid</location>
        <location evidence="1">Chloroplast</location>
    </subcellularLocation>
</comment>
<dbReference type="Gene3D" id="3.30.70.330">
    <property type="match status" value="2"/>
</dbReference>
<comment type="subunit">
    <text evidence="11">Component of the chloroplast small ribosomal subunit (SSU). Mature 70S chloroplast ribosomes of higher plants consist of a small (30S) and a large (50S) subunit. The 30S small subunit contains 1 molecule of ribosomal RNA (16S rRNA) and 24 different proteins. The 50S large subunit contains 3 rRNA molecules (23S, 5S and 4.5S rRNA) and 33 different proteins.</text>
</comment>
<dbReference type="GO" id="GO:0019843">
    <property type="term" value="F:rRNA binding"/>
    <property type="evidence" value="ECO:0007669"/>
    <property type="project" value="UniProtKB-KW"/>
</dbReference>
<evidence type="ECO:0000259" key="15">
    <source>
        <dbReference type="PROSITE" id="PS50102"/>
    </source>
</evidence>
<keyword evidence="5" id="KW-0677">Repeat</keyword>
<dbReference type="AlphaFoldDB" id="A0A7J6HH58"/>
<dbReference type="EMBL" id="JAATIQ010000044">
    <property type="protein sequence ID" value="KAF4394624.1"/>
    <property type="molecule type" value="Genomic_DNA"/>
</dbReference>
<evidence type="ECO:0000256" key="11">
    <source>
        <dbReference type="ARBA" id="ARBA00063129"/>
    </source>
</evidence>
<keyword evidence="8" id="KW-0689">Ribosomal protein</keyword>
<dbReference type="Pfam" id="PF00076">
    <property type="entry name" value="RRM_1"/>
    <property type="match status" value="2"/>
</dbReference>
<keyword evidence="9" id="KW-0687">Ribonucleoprotein</keyword>
<reference evidence="16 17" key="1">
    <citation type="journal article" date="2020" name="bioRxiv">
        <title>Sequence and annotation of 42 cannabis genomes reveals extensive copy number variation in cannabinoid synthesis and pathogen resistance genes.</title>
        <authorList>
            <person name="Mckernan K.J."/>
            <person name="Helbert Y."/>
            <person name="Kane L.T."/>
            <person name="Ebling H."/>
            <person name="Zhang L."/>
            <person name="Liu B."/>
            <person name="Eaton Z."/>
            <person name="Mclaughlin S."/>
            <person name="Kingan S."/>
            <person name="Baybayan P."/>
            <person name="Concepcion G."/>
            <person name="Jordan M."/>
            <person name="Riva A."/>
            <person name="Barbazuk W."/>
            <person name="Harkins T."/>
        </authorList>
    </citation>
    <scope>NUCLEOTIDE SEQUENCE [LARGE SCALE GENOMIC DNA]</scope>
    <source>
        <strain evidence="17">cv. Jamaican Lion 4</strain>
        <tissue evidence="16">Leaf</tissue>
    </source>
</reference>
<keyword evidence="3" id="KW-0934">Plastid</keyword>
<dbReference type="PROSITE" id="PS50102">
    <property type="entry name" value="RRM"/>
    <property type="match status" value="2"/>
</dbReference>
<gene>
    <name evidence="16" type="ORF">G4B88_009874</name>
</gene>
<keyword evidence="17" id="KW-1185">Reference proteome</keyword>
<dbReference type="SUPFAM" id="SSF54928">
    <property type="entry name" value="RNA-binding domain, RBD"/>
    <property type="match status" value="1"/>
</dbReference>
<dbReference type="InterPro" id="IPR012677">
    <property type="entry name" value="Nucleotide-bd_a/b_plait_sf"/>
</dbReference>
<dbReference type="PANTHER" id="PTHR48025">
    <property type="entry name" value="OS02G0815200 PROTEIN"/>
    <property type="match status" value="1"/>
</dbReference>
<evidence type="ECO:0000256" key="9">
    <source>
        <dbReference type="ARBA" id="ARBA00023274"/>
    </source>
</evidence>
<proteinExistence type="inferred from homology"/>
<evidence type="ECO:0000256" key="5">
    <source>
        <dbReference type="ARBA" id="ARBA00022737"/>
    </source>
</evidence>
<dbReference type="InterPro" id="IPR003954">
    <property type="entry name" value="RRM_euk-type"/>
</dbReference>
<evidence type="ECO:0000256" key="8">
    <source>
        <dbReference type="ARBA" id="ARBA00022980"/>
    </source>
</evidence>
<dbReference type="Proteomes" id="UP000583929">
    <property type="component" value="Unassembled WGS sequence"/>
</dbReference>
<evidence type="ECO:0000256" key="6">
    <source>
        <dbReference type="ARBA" id="ARBA00022884"/>
    </source>
</evidence>
<comment type="similarity">
    <text evidence="10">Belongs to the chloroplast-specific ribosomal protein cS22 family.</text>
</comment>
<evidence type="ECO:0000256" key="12">
    <source>
        <dbReference type="ARBA" id="ARBA00070346"/>
    </source>
</evidence>
<evidence type="ECO:0000313" key="17">
    <source>
        <dbReference type="Proteomes" id="UP000583929"/>
    </source>
</evidence>
<sequence length="322" mass="35794">MDNVINPNCIHSHISELFLLKPLLLSSGYTLSHPPNNGFNLIHFVTTEFLPPLRQYSQSFTQTLSPNSQANPNISSHILTSSYLIIAPSPRHSQRLFAVAEATSVDTSFEAARRLYIGNIPRNLKDDELTKIVEEHGAVEKVEVMYDKYSGRSRRFAFATMKTVEDANAAVEKLNGTEIGGREIKVNITEKPLSKVDMSLLQAEDSQFLDSPHKVYVGNIAKAVTTETLKNFFSEKLTVLSAKVSRVPGTSKSTRFGFVTFSSEEDVEAAISSFNNSFLEGTEVVACDVLKIFQDIFPSYDRLSCLWIDVPTDIIGRSANFV</sequence>
<name>A0A7J6HH58_CANSA</name>
<accession>A0A7J6HH58</accession>
<dbReference type="SMART" id="SM00360">
    <property type="entry name" value="RRM"/>
    <property type="match status" value="2"/>
</dbReference>
<dbReference type="CDD" id="cd21609">
    <property type="entry name" value="RRM1_PSRP2_like"/>
    <property type="match status" value="1"/>
</dbReference>
<dbReference type="FunFam" id="3.30.70.330:FF:000401">
    <property type="entry name" value="30S ribosomal protein 2, chloroplastic"/>
    <property type="match status" value="1"/>
</dbReference>
<evidence type="ECO:0000256" key="13">
    <source>
        <dbReference type="ARBA" id="ARBA00077833"/>
    </source>
</evidence>
<dbReference type="PANTHER" id="PTHR48025:SF4">
    <property type="entry name" value="SMALL RIBOSOMAL SUBUNIT PROTEIN CS22"/>
    <property type="match status" value="1"/>
</dbReference>
<dbReference type="GO" id="GO:1901259">
    <property type="term" value="P:chloroplast rRNA processing"/>
    <property type="evidence" value="ECO:0007669"/>
    <property type="project" value="TreeGrafter"/>
</dbReference>
<organism evidence="16 17">
    <name type="scientific">Cannabis sativa</name>
    <name type="common">Hemp</name>
    <name type="synonym">Marijuana</name>
    <dbReference type="NCBI Taxonomy" id="3483"/>
    <lineage>
        <taxon>Eukaryota</taxon>
        <taxon>Viridiplantae</taxon>
        <taxon>Streptophyta</taxon>
        <taxon>Embryophyta</taxon>
        <taxon>Tracheophyta</taxon>
        <taxon>Spermatophyta</taxon>
        <taxon>Magnoliopsida</taxon>
        <taxon>eudicotyledons</taxon>
        <taxon>Gunneridae</taxon>
        <taxon>Pentapetalae</taxon>
        <taxon>rosids</taxon>
        <taxon>fabids</taxon>
        <taxon>Rosales</taxon>
        <taxon>Cannabaceae</taxon>
        <taxon>Cannabis</taxon>
    </lineage>
</organism>
<evidence type="ECO:0000256" key="3">
    <source>
        <dbReference type="ARBA" id="ARBA00022640"/>
    </source>
</evidence>
<keyword evidence="2" id="KW-0150">Chloroplast</keyword>
<evidence type="ECO:0000256" key="4">
    <source>
        <dbReference type="ARBA" id="ARBA00022730"/>
    </source>
</evidence>
<feature type="domain" description="RRM" evidence="15">
    <location>
        <begin position="113"/>
        <end position="191"/>
    </location>
</feature>
<dbReference type="InterPro" id="IPR050502">
    <property type="entry name" value="Euk_RNA-bind_prot"/>
</dbReference>
<dbReference type="GO" id="GO:0005840">
    <property type="term" value="C:ribosome"/>
    <property type="evidence" value="ECO:0007669"/>
    <property type="project" value="UniProtKB-KW"/>
</dbReference>
<protein>
    <recommendedName>
        <fullName evidence="12">Small ribosomal subunit protein cS22</fullName>
    </recommendedName>
    <alternativeName>
        <fullName evidence="13">30S ribosomal protein 2, chloroplastic</fullName>
    </alternativeName>
</protein>
<evidence type="ECO:0000313" key="16">
    <source>
        <dbReference type="EMBL" id="KAF4394624.1"/>
    </source>
</evidence>
<evidence type="ECO:0000256" key="10">
    <source>
        <dbReference type="ARBA" id="ARBA00061529"/>
    </source>
</evidence>
<evidence type="ECO:0000256" key="7">
    <source>
        <dbReference type="ARBA" id="ARBA00022946"/>
    </source>
</evidence>
<dbReference type="GO" id="GO:0009535">
    <property type="term" value="C:chloroplast thylakoid membrane"/>
    <property type="evidence" value="ECO:0007669"/>
    <property type="project" value="TreeGrafter"/>
</dbReference>
<dbReference type="InterPro" id="IPR035979">
    <property type="entry name" value="RBD_domain_sf"/>
</dbReference>